<dbReference type="KEGG" id="hbs:IPV69_21580"/>
<feature type="transmembrane region" description="Helical" evidence="1">
    <location>
        <begin position="65"/>
        <end position="82"/>
    </location>
</feature>
<dbReference type="EMBL" id="CP063458">
    <property type="protein sequence ID" value="QOV88791.1"/>
    <property type="molecule type" value="Genomic_DNA"/>
</dbReference>
<keyword evidence="1" id="KW-0812">Transmembrane</keyword>
<protein>
    <submittedName>
        <fullName evidence="2">Uncharacterized protein</fullName>
    </submittedName>
</protein>
<evidence type="ECO:0000313" key="3">
    <source>
        <dbReference type="Proteomes" id="UP000593765"/>
    </source>
</evidence>
<gene>
    <name evidence="2" type="ORF">IPV69_21580</name>
</gene>
<keyword evidence="3" id="KW-1185">Reference proteome</keyword>
<sequence length="159" mass="17268">MIRVRSTCSSTLTQWNWWQWAVTWVLVLTAVAGVCRYALAAAAVICLASIAILRSRDGSLGGYPAQIRIGFLVLLLLGSLPYGGWLHLLQLGGTLSMCAIGYCPMHRVLLLMPWNRTRRLDWTLIRHSLFSPPGAGGLVQLETGRKVMTSACVAGGTLG</sequence>
<feature type="transmembrane region" description="Helical" evidence="1">
    <location>
        <begin position="20"/>
        <end position="53"/>
    </location>
</feature>
<proteinExistence type="predicted"/>
<organism evidence="2 3">
    <name type="scientific">Humisphaera borealis</name>
    <dbReference type="NCBI Taxonomy" id="2807512"/>
    <lineage>
        <taxon>Bacteria</taxon>
        <taxon>Pseudomonadati</taxon>
        <taxon>Planctomycetota</taxon>
        <taxon>Phycisphaerae</taxon>
        <taxon>Tepidisphaerales</taxon>
        <taxon>Tepidisphaeraceae</taxon>
        <taxon>Humisphaera</taxon>
    </lineage>
</organism>
<evidence type="ECO:0000313" key="2">
    <source>
        <dbReference type="EMBL" id="QOV88791.1"/>
    </source>
</evidence>
<name>A0A7M2WVD0_9BACT</name>
<keyword evidence="1" id="KW-0472">Membrane</keyword>
<accession>A0A7M2WVD0</accession>
<keyword evidence="1" id="KW-1133">Transmembrane helix</keyword>
<evidence type="ECO:0000256" key="1">
    <source>
        <dbReference type="SAM" id="Phobius"/>
    </source>
</evidence>
<dbReference type="RefSeq" id="WP_206291797.1">
    <property type="nucleotide sequence ID" value="NZ_CP063458.1"/>
</dbReference>
<dbReference type="Proteomes" id="UP000593765">
    <property type="component" value="Chromosome"/>
</dbReference>
<reference evidence="2 3" key="1">
    <citation type="submission" date="2020-10" db="EMBL/GenBank/DDBJ databases">
        <title>Wide distribution of Phycisphaera-like planctomycetes from WD2101 soil group in peatlands and genome analysis of the first cultivated representative.</title>
        <authorList>
            <person name="Dedysh S.N."/>
            <person name="Beletsky A.V."/>
            <person name="Ivanova A."/>
            <person name="Kulichevskaya I.S."/>
            <person name="Suzina N.E."/>
            <person name="Philippov D.A."/>
            <person name="Rakitin A.L."/>
            <person name="Mardanov A.V."/>
            <person name="Ravin N.V."/>
        </authorList>
    </citation>
    <scope>NUCLEOTIDE SEQUENCE [LARGE SCALE GENOMIC DNA]</scope>
    <source>
        <strain evidence="2 3">M1803</strain>
    </source>
</reference>
<dbReference type="AlphaFoldDB" id="A0A7M2WVD0"/>